<dbReference type="Pfam" id="PF02591">
    <property type="entry name" value="Zn_ribbon_9"/>
    <property type="match status" value="1"/>
</dbReference>
<dbReference type="Gene3D" id="1.10.287.1490">
    <property type="match status" value="1"/>
</dbReference>
<dbReference type="EMBL" id="JAGQHR010000532">
    <property type="protein sequence ID" value="MCA9728973.1"/>
    <property type="molecule type" value="Genomic_DNA"/>
</dbReference>
<reference evidence="2" key="2">
    <citation type="journal article" date="2021" name="Microbiome">
        <title>Successional dynamics and alternative stable states in a saline activated sludge microbial community over 9 years.</title>
        <authorList>
            <person name="Wang Y."/>
            <person name="Ye J."/>
            <person name="Ju F."/>
            <person name="Liu L."/>
            <person name="Boyd J.A."/>
            <person name="Deng Y."/>
            <person name="Parks D.H."/>
            <person name="Jiang X."/>
            <person name="Yin X."/>
            <person name="Woodcroft B.J."/>
            <person name="Tyson G.W."/>
            <person name="Hugenholtz P."/>
            <person name="Polz M.F."/>
            <person name="Zhang T."/>
        </authorList>
    </citation>
    <scope>NUCLEOTIDE SEQUENCE</scope>
    <source>
        <strain evidence="2">HKST-UBA01</strain>
    </source>
</reference>
<dbReference type="AlphaFoldDB" id="A0A956M199"/>
<name>A0A956M199_UNCEI</name>
<evidence type="ECO:0000313" key="2">
    <source>
        <dbReference type="EMBL" id="MCA9728973.1"/>
    </source>
</evidence>
<accession>A0A956M199</accession>
<proteinExistence type="predicted"/>
<dbReference type="InterPro" id="IPR003743">
    <property type="entry name" value="Zf-RING_7"/>
</dbReference>
<dbReference type="Proteomes" id="UP000697710">
    <property type="component" value="Unassembled WGS sequence"/>
</dbReference>
<sequence>MASSPLSERLGRLFRLQDLDIMIREAQDPAVKKSEEEMGFRLQALEKLQGAREKLAETIDKRDLRLYERIAKKHDHGIVPVEERICLGCYMSLPTSAVPLTATPEHLLTCENCGRILYWLE</sequence>
<evidence type="ECO:0000259" key="1">
    <source>
        <dbReference type="Pfam" id="PF02591"/>
    </source>
</evidence>
<gene>
    <name evidence="2" type="ORF">KC729_14875</name>
</gene>
<feature type="domain" description="C4-type zinc ribbon" evidence="1">
    <location>
        <begin position="86"/>
        <end position="117"/>
    </location>
</feature>
<organism evidence="2 3">
    <name type="scientific">Eiseniibacteriota bacterium</name>
    <dbReference type="NCBI Taxonomy" id="2212470"/>
    <lineage>
        <taxon>Bacteria</taxon>
        <taxon>Candidatus Eiseniibacteriota</taxon>
    </lineage>
</organism>
<evidence type="ECO:0000313" key="3">
    <source>
        <dbReference type="Proteomes" id="UP000697710"/>
    </source>
</evidence>
<comment type="caution">
    <text evidence="2">The sequence shown here is derived from an EMBL/GenBank/DDBJ whole genome shotgun (WGS) entry which is preliminary data.</text>
</comment>
<reference evidence="2" key="1">
    <citation type="submission" date="2020-04" db="EMBL/GenBank/DDBJ databases">
        <authorList>
            <person name="Zhang T."/>
        </authorList>
    </citation>
    <scope>NUCLEOTIDE SEQUENCE</scope>
    <source>
        <strain evidence="2">HKST-UBA01</strain>
    </source>
</reference>
<protein>
    <recommendedName>
        <fullName evidence="1">C4-type zinc ribbon domain-containing protein</fullName>
    </recommendedName>
</protein>